<name>A0A9W3VCE8_BACTU</name>
<gene>
    <name evidence="1" type="ORF">D7J84_16735</name>
</gene>
<reference evidence="1 2" key="1">
    <citation type="submission" date="2018-09" db="EMBL/GenBank/DDBJ databases">
        <title>Complete genome of Bacillus thuringiensis strain QZL38.</title>
        <authorList>
            <person name="Song F."/>
        </authorList>
    </citation>
    <scope>NUCLEOTIDE SEQUENCE [LARGE SCALE GENOMIC DNA]</scope>
    <source>
        <strain evidence="1 2">QZL38</strain>
    </source>
</reference>
<accession>A0A9W3VCE8</accession>
<sequence>MSKNLREILLYYRNQQILGEEVHVIAIKNGEEVFNGYYKIIGTIETNYSRLTIDWPGDRVVPGEYRDYYGMSSMYPVDIEYFEEDNLVHLSGKYGEDPYKIIVHLPEKYK</sequence>
<evidence type="ECO:0000313" key="2">
    <source>
        <dbReference type="Proteomes" id="UP000269847"/>
    </source>
</evidence>
<organism evidence="1 2">
    <name type="scientific">Bacillus thuringiensis</name>
    <dbReference type="NCBI Taxonomy" id="1428"/>
    <lineage>
        <taxon>Bacteria</taxon>
        <taxon>Bacillati</taxon>
        <taxon>Bacillota</taxon>
        <taxon>Bacilli</taxon>
        <taxon>Bacillales</taxon>
        <taxon>Bacillaceae</taxon>
        <taxon>Bacillus</taxon>
        <taxon>Bacillus cereus group</taxon>
    </lineage>
</organism>
<protein>
    <submittedName>
        <fullName evidence="1">Uncharacterized protein</fullName>
    </submittedName>
</protein>
<evidence type="ECO:0000313" key="1">
    <source>
        <dbReference type="EMBL" id="AYF82690.1"/>
    </source>
</evidence>
<dbReference type="RefSeq" id="WP_061884623.1">
    <property type="nucleotide sequence ID" value="NZ_CP014282.1"/>
</dbReference>
<dbReference type="EMBL" id="CP032608">
    <property type="protein sequence ID" value="AYF82690.1"/>
    <property type="molecule type" value="Genomic_DNA"/>
</dbReference>
<proteinExistence type="predicted"/>
<dbReference type="Proteomes" id="UP000269847">
    <property type="component" value="Chromosome"/>
</dbReference>
<dbReference type="AlphaFoldDB" id="A0A9W3VCE8"/>